<accession>A0A914AHB6</accession>
<dbReference type="PANTHER" id="PTHR47331">
    <property type="entry name" value="PHD-TYPE DOMAIN-CONTAINING PROTEIN"/>
    <property type="match status" value="1"/>
</dbReference>
<dbReference type="Gene3D" id="3.10.10.10">
    <property type="entry name" value="HIV Type 1 Reverse Transcriptase, subunit A, domain 1"/>
    <property type="match status" value="1"/>
</dbReference>
<dbReference type="InterPro" id="IPR043502">
    <property type="entry name" value="DNA/RNA_pol_sf"/>
</dbReference>
<dbReference type="InterPro" id="IPR043128">
    <property type="entry name" value="Rev_trsase/Diguanyl_cyclase"/>
</dbReference>
<dbReference type="Proteomes" id="UP000887568">
    <property type="component" value="Unplaced"/>
</dbReference>
<evidence type="ECO:0000313" key="1">
    <source>
        <dbReference type="EnsemblMetazoa" id="XP_038063112.1"/>
    </source>
</evidence>
<keyword evidence="2" id="KW-1185">Reference proteome</keyword>
<organism evidence="1 2">
    <name type="scientific">Patiria miniata</name>
    <name type="common">Bat star</name>
    <name type="synonym">Asterina miniata</name>
    <dbReference type="NCBI Taxonomy" id="46514"/>
    <lineage>
        <taxon>Eukaryota</taxon>
        <taxon>Metazoa</taxon>
        <taxon>Echinodermata</taxon>
        <taxon>Eleutherozoa</taxon>
        <taxon>Asterozoa</taxon>
        <taxon>Asteroidea</taxon>
        <taxon>Valvatacea</taxon>
        <taxon>Valvatida</taxon>
        <taxon>Asterinidae</taxon>
        <taxon>Patiria</taxon>
    </lineage>
</organism>
<dbReference type="OrthoDB" id="10061219at2759"/>
<dbReference type="CDD" id="cd01644">
    <property type="entry name" value="RT_pepA17"/>
    <property type="match status" value="1"/>
</dbReference>
<dbReference type="EnsemblMetazoa" id="XM_038207184.1">
    <property type="protein sequence ID" value="XP_038063112.1"/>
    <property type="gene ID" value="LOC119733815"/>
</dbReference>
<dbReference type="AlphaFoldDB" id="A0A914AHB6"/>
<dbReference type="Gene3D" id="3.30.70.270">
    <property type="match status" value="1"/>
</dbReference>
<dbReference type="OMA" id="FWEINEN"/>
<name>A0A914AHB6_PATMI</name>
<dbReference type="Pfam" id="PF05380">
    <property type="entry name" value="Peptidase_A17"/>
    <property type="match status" value="1"/>
</dbReference>
<protein>
    <recommendedName>
        <fullName evidence="3">Reverse transcriptase domain-containing protein</fullName>
    </recommendedName>
</protein>
<dbReference type="PANTHER" id="PTHR47331:SF5">
    <property type="entry name" value="RIBONUCLEASE H"/>
    <property type="match status" value="1"/>
</dbReference>
<sequence length="531" mass="61000">MELDFSERASSDVPVSFDDRKFMKKMQEGIRQQPDGHYIMPLPFKEGKPPELPNNKIQAIRRLAQLKSRFIKDQRYHQDYCSFMRNIIKSGYAERVAESELLECEDSGHVWYIPHHGVYHSKKPEKIRVVFDCSARYNGECLNDHLLQGPDLTNALAGVLCRFRRERVALICDVEQMFYQFKVNAEHRNFLRFLWWDNGSFEGDPQVFRMKVHLFGATSSPGCANFGLRRIADDFESELGSEAANFVRRNFYVDDGLISVPTKEEAINMIQKTKDLCNRGGLRLHKFISNSLEVISAVAPGDRAKGIKDLDLRSDSIPVERALKDQPLTRRGVLSTVCSVYDPLGLVAPVILVGKQILQSLCKDQVDWDDPLPDPLRSRWEQWRSSLIHLQSLKVPRCFRPEEFGELTSIEDHHFSDASNNGYAQCSYLRLRNGEGRVHCVLVMGKCRVCPLKAVTIPRLELNAAVVSVRVSALVQRELDYQDYSEVFWTDSQVVLGYIAIDACRFHVFVANRVQIIRDHTEPSQWRHVHS</sequence>
<evidence type="ECO:0000313" key="2">
    <source>
        <dbReference type="Proteomes" id="UP000887568"/>
    </source>
</evidence>
<reference evidence="1" key="1">
    <citation type="submission" date="2022-11" db="UniProtKB">
        <authorList>
            <consortium name="EnsemblMetazoa"/>
        </authorList>
    </citation>
    <scope>IDENTIFICATION</scope>
</reference>
<dbReference type="RefSeq" id="XP_038063112.1">
    <property type="nucleotide sequence ID" value="XM_038207184.1"/>
</dbReference>
<dbReference type="GeneID" id="119733815"/>
<proteinExistence type="predicted"/>
<dbReference type="SUPFAM" id="SSF56672">
    <property type="entry name" value="DNA/RNA polymerases"/>
    <property type="match status" value="1"/>
</dbReference>
<evidence type="ECO:0008006" key="3">
    <source>
        <dbReference type="Google" id="ProtNLM"/>
    </source>
</evidence>
<dbReference type="InterPro" id="IPR008042">
    <property type="entry name" value="Retrotrans_Pao"/>
</dbReference>